<gene>
    <name evidence="3" type="ORF">BRLA_c020590</name>
</gene>
<dbReference type="PANTHER" id="PTHR47307">
    <property type="entry name" value="GLUTATHIONE-REGULATED POTASSIUM-EFFLUX SYSTEM ANCILLARY PROTEIN KEFG"/>
    <property type="match status" value="1"/>
</dbReference>
<dbReference type="InterPro" id="IPR003680">
    <property type="entry name" value="Flavodoxin_fold"/>
</dbReference>
<evidence type="ECO:0000313" key="3">
    <source>
        <dbReference type="EMBL" id="AIG26380.1"/>
    </source>
</evidence>
<dbReference type="RefSeq" id="WP_003337235.1">
    <property type="nucleotide sequence ID" value="NZ_CP007806.1"/>
</dbReference>
<dbReference type="KEGG" id="blr:BRLA_c020590"/>
<protein>
    <submittedName>
        <fullName evidence="3">General stress protein 14</fullName>
        <ecNumber evidence="3">1.6.99.-</ecNumber>
    </submittedName>
</protein>
<evidence type="ECO:0000259" key="2">
    <source>
        <dbReference type="Pfam" id="PF02525"/>
    </source>
</evidence>
<evidence type="ECO:0000256" key="1">
    <source>
        <dbReference type="ARBA" id="ARBA00023002"/>
    </source>
</evidence>
<proteinExistence type="predicted"/>
<dbReference type="EMBL" id="CP007806">
    <property type="protein sequence ID" value="AIG26380.1"/>
    <property type="molecule type" value="Genomic_DNA"/>
</dbReference>
<dbReference type="InterPro" id="IPR029039">
    <property type="entry name" value="Flavoprotein-like_sf"/>
</dbReference>
<dbReference type="GO" id="GO:0009055">
    <property type="term" value="F:electron transfer activity"/>
    <property type="evidence" value="ECO:0007669"/>
    <property type="project" value="TreeGrafter"/>
</dbReference>
<reference evidence="3 4" key="1">
    <citation type="journal article" date="2011" name="J. Bacteriol.">
        <title>Genome sequence of Brevibacillus laterosporus LMG 15441, a pathogen of invertebrates.</title>
        <authorList>
            <person name="Djukic M."/>
            <person name="Poehlein A."/>
            <person name="Thurmer A."/>
            <person name="Daniel R."/>
        </authorList>
    </citation>
    <scope>NUCLEOTIDE SEQUENCE [LARGE SCALE GENOMIC DNA]</scope>
    <source>
        <strain evidence="3 4">LMG 15441</strain>
    </source>
</reference>
<dbReference type="SUPFAM" id="SSF52218">
    <property type="entry name" value="Flavoproteins"/>
    <property type="match status" value="1"/>
</dbReference>
<dbReference type="EC" id="1.6.99.-" evidence="3"/>
<keyword evidence="4" id="KW-1185">Reference proteome</keyword>
<dbReference type="GO" id="GO:0010181">
    <property type="term" value="F:FMN binding"/>
    <property type="evidence" value="ECO:0007669"/>
    <property type="project" value="TreeGrafter"/>
</dbReference>
<dbReference type="Pfam" id="PF02525">
    <property type="entry name" value="Flavodoxin_2"/>
    <property type="match status" value="1"/>
</dbReference>
<dbReference type="Gene3D" id="3.40.50.360">
    <property type="match status" value="1"/>
</dbReference>
<sequence>MKVLVIVAHPNMEESVVNRAWIEEANKHEAITVHELYKEYPDEQINVEAEQKLCEQHDRIVLQFPLYWYSSPSLLKKWQDTVLTHGWAYGTNGNNLHNKDLILAISTGSSEDKYRAGGLNQYSMSELLKPFQATSNFIGTTFLPAYIFHGVFQADKHTVQKSAEEYVQYIVAERQV</sequence>
<accession>A0A075RA12</accession>
<organism evidence="3 4">
    <name type="scientific">Brevibacillus laterosporus LMG 15441</name>
    <dbReference type="NCBI Taxonomy" id="1042163"/>
    <lineage>
        <taxon>Bacteria</taxon>
        <taxon>Bacillati</taxon>
        <taxon>Bacillota</taxon>
        <taxon>Bacilli</taxon>
        <taxon>Bacillales</taxon>
        <taxon>Paenibacillaceae</taxon>
        <taxon>Brevibacillus</taxon>
    </lineage>
</organism>
<dbReference type="HOGENOM" id="CLU_058643_0_2_9"/>
<evidence type="ECO:0000313" key="4">
    <source>
        <dbReference type="Proteomes" id="UP000005850"/>
    </source>
</evidence>
<dbReference type="GO" id="GO:0003955">
    <property type="term" value="F:NAD(P)H dehydrogenase (quinone) activity"/>
    <property type="evidence" value="ECO:0007669"/>
    <property type="project" value="TreeGrafter"/>
</dbReference>
<keyword evidence="1 3" id="KW-0560">Oxidoreductase</keyword>
<dbReference type="AlphaFoldDB" id="A0A075RA12"/>
<dbReference type="Proteomes" id="UP000005850">
    <property type="component" value="Chromosome"/>
</dbReference>
<name>A0A075RA12_BRELA</name>
<feature type="domain" description="Flavodoxin-like fold" evidence="2">
    <location>
        <begin position="1"/>
        <end position="169"/>
    </location>
</feature>
<dbReference type="eggNOG" id="COG2249">
    <property type="taxonomic scope" value="Bacteria"/>
</dbReference>
<dbReference type="PANTHER" id="PTHR47307:SF1">
    <property type="entry name" value="GLUTATHIONE-REGULATED POTASSIUM-EFFLUX SYSTEM ANCILLARY PROTEIN KEFG"/>
    <property type="match status" value="1"/>
</dbReference>
<dbReference type="InterPro" id="IPR046980">
    <property type="entry name" value="KefG/KefF"/>
</dbReference>
<dbReference type="STRING" id="1042163.BRLA_c020590"/>